<evidence type="ECO:0000256" key="4">
    <source>
        <dbReference type="ARBA" id="ARBA00022692"/>
    </source>
</evidence>
<evidence type="ECO:0000313" key="11">
    <source>
        <dbReference type="EMBL" id="GET93496.1"/>
    </source>
</evidence>
<feature type="transmembrane region" description="Helical" evidence="10">
    <location>
        <begin position="377"/>
        <end position="394"/>
    </location>
</feature>
<comment type="similarity">
    <text evidence="2">Belongs to the GOSR1 family.</text>
</comment>
<organism evidence="11 12">
    <name type="scientific">Leishmania tarentolae</name>
    <name type="common">Sauroleishmania tarentolae</name>
    <dbReference type="NCBI Taxonomy" id="5689"/>
    <lineage>
        <taxon>Eukaryota</taxon>
        <taxon>Discoba</taxon>
        <taxon>Euglenozoa</taxon>
        <taxon>Kinetoplastea</taxon>
        <taxon>Metakinetoplastina</taxon>
        <taxon>Trypanosomatida</taxon>
        <taxon>Trypanosomatidae</taxon>
        <taxon>Leishmaniinae</taxon>
        <taxon>Leishmania</taxon>
        <taxon>lizard Leishmania</taxon>
    </lineage>
</organism>
<dbReference type="GO" id="GO:0005484">
    <property type="term" value="F:SNAP receptor activity"/>
    <property type="evidence" value="ECO:0007669"/>
    <property type="project" value="TreeGrafter"/>
</dbReference>
<dbReference type="GO" id="GO:0031201">
    <property type="term" value="C:SNARE complex"/>
    <property type="evidence" value="ECO:0007669"/>
    <property type="project" value="TreeGrafter"/>
</dbReference>
<evidence type="ECO:0000256" key="1">
    <source>
        <dbReference type="ARBA" id="ARBA00004409"/>
    </source>
</evidence>
<dbReference type="AlphaFoldDB" id="A0A640KV94"/>
<evidence type="ECO:0000256" key="5">
    <source>
        <dbReference type="ARBA" id="ARBA00022927"/>
    </source>
</evidence>
<dbReference type="OrthoDB" id="422156at2759"/>
<accession>A0A640KV94</accession>
<evidence type="ECO:0000256" key="10">
    <source>
        <dbReference type="SAM" id="Phobius"/>
    </source>
</evidence>
<keyword evidence="5" id="KW-0653">Protein transport</keyword>
<dbReference type="Proteomes" id="UP000419144">
    <property type="component" value="Unassembled WGS sequence"/>
</dbReference>
<dbReference type="PANTHER" id="PTHR21094">
    <property type="entry name" value="GOS-28 SNARE- RELATED"/>
    <property type="match status" value="1"/>
</dbReference>
<name>A0A640KV94_LEITA</name>
<keyword evidence="9" id="KW-0175">Coiled coil</keyword>
<dbReference type="GO" id="GO:0005801">
    <property type="term" value="C:cis-Golgi network"/>
    <property type="evidence" value="ECO:0007669"/>
    <property type="project" value="InterPro"/>
</dbReference>
<keyword evidence="8 10" id="KW-0472">Membrane</keyword>
<feature type="coiled-coil region" evidence="9">
    <location>
        <begin position="321"/>
        <end position="348"/>
    </location>
</feature>
<comment type="caution">
    <text evidence="11">The sequence shown here is derived from an EMBL/GenBank/DDBJ whole genome shotgun (WGS) entry which is preliminary data.</text>
</comment>
<dbReference type="GO" id="GO:0048219">
    <property type="term" value="P:inter-Golgi cisterna vesicle-mediated transport"/>
    <property type="evidence" value="ECO:0007669"/>
    <property type="project" value="TreeGrafter"/>
</dbReference>
<comment type="subcellular location">
    <subcellularLocation>
        <location evidence="1">Golgi apparatus membrane</location>
        <topology evidence="1">Single-pass type IV membrane protein</topology>
    </subcellularLocation>
</comment>
<dbReference type="GO" id="GO:0000139">
    <property type="term" value="C:Golgi membrane"/>
    <property type="evidence" value="ECO:0007669"/>
    <property type="project" value="UniProtKB-SubCell"/>
</dbReference>
<gene>
    <name evidence="11" type="ORF">LtaPh_3641400</name>
</gene>
<keyword evidence="3" id="KW-0813">Transport</keyword>
<sequence>MEWGVPRVCTPPSSMLSAVISTSFYLLGHLPHARLLLPYTCPGTPHLHPCVGFYDLLPHFATEGNEGVEEKVTHTHTHTYIHTHVCTREACYRHHPLHTLITSSDLCKRERTVRALHTPLSTGTSAFFTYAQEQQCIEMNPEARQMAIWERLRNEARQADQLIDQQLLKLEALAIFDEEKVFKSADASSSVKGVSTSGSVTPASMVSFEDVESQYRGAEREIDESLRQLEQTVLGMEDICRELGPTSAAARHTERFRGMLAEKQQTRRRLSMEFRQRKDRYELAASRMAGDARRRGGPADDNARGGVRILIDEQMAIQHTLNRVNGLLEQAEGTRDRLRMQRERFNQIGDKVLHIAEHIPFVQNLVRRIDMRRRREVVVLSTVLSSLMFIFFFFL</sequence>
<proteinExistence type="inferred from homology"/>
<dbReference type="VEuPathDB" id="TriTrypDB:LtaPh_3641400"/>
<evidence type="ECO:0000256" key="6">
    <source>
        <dbReference type="ARBA" id="ARBA00022989"/>
    </source>
</evidence>
<keyword evidence="4 10" id="KW-0812">Transmembrane</keyword>
<dbReference type="InterPro" id="IPR023601">
    <property type="entry name" value="Golgi_SNAP_su1"/>
</dbReference>
<dbReference type="GO" id="GO:0005797">
    <property type="term" value="C:Golgi medial cisterna"/>
    <property type="evidence" value="ECO:0007669"/>
    <property type="project" value="TreeGrafter"/>
</dbReference>
<dbReference type="Pfam" id="PF12352">
    <property type="entry name" value="V-SNARE_C"/>
    <property type="match status" value="1"/>
</dbReference>
<evidence type="ECO:0000256" key="2">
    <source>
        <dbReference type="ARBA" id="ARBA00008473"/>
    </source>
</evidence>
<protein>
    <submittedName>
        <fullName evidence="11">Golgi SNARE protein-like protein</fullName>
    </submittedName>
</protein>
<evidence type="ECO:0000256" key="7">
    <source>
        <dbReference type="ARBA" id="ARBA00023034"/>
    </source>
</evidence>
<keyword evidence="7" id="KW-0333">Golgi apparatus</keyword>
<dbReference type="GO" id="GO:0006888">
    <property type="term" value="P:endoplasmic reticulum to Golgi vesicle-mediated transport"/>
    <property type="evidence" value="ECO:0007669"/>
    <property type="project" value="InterPro"/>
</dbReference>
<dbReference type="PANTHER" id="PTHR21094:SF2">
    <property type="entry name" value="GOLGI SNAP RECEPTOR COMPLEX MEMBER 1"/>
    <property type="match status" value="1"/>
</dbReference>
<evidence type="ECO:0000256" key="3">
    <source>
        <dbReference type="ARBA" id="ARBA00022448"/>
    </source>
</evidence>
<evidence type="ECO:0000256" key="8">
    <source>
        <dbReference type="ARBA" id="ARBA00023136"/>
    </source>
</evidence>
<dbReference type="GO" id="GO:0006906">
    <property type="term" value="P:vesicle fusion"/>
    <property type="evidence" value="ECO:0007669"/>
    <property type="project" value="TreeGrafter"/>
</dbReference>
<dbReference type="GO" id="GO:0015031">
    <property type="term" value="P:protein transport"/>
    <property type="evidence" value="ECO:0007669"/>
    <property type="project" value="UniProtKB-KW"/>
</dbReference>
<keyword evidence="12" id="KW-1185">Reference proteome</keyword>
<reference evidence="11" key="1">
    <citation type="submission" date="2019-11" db="EMBL/GenBank/DDBJ databases">
        <title>Leishmania tarentolae CDS.</title>
        <authorList>
            <person name="Goto Y."/>
            <person name="Yamagishi J."/>
        </authorList>
    </citation>
    <scope>NUCLEOTIDE SEQUENCE [LARGE SCALE GENOMIC DNA]</scope>
    <source>
        <strain evidence="11">Parrot Tar II</strain>
    </source>
</reference>
<dbReference type="EMBL" id="BLBS01000057">
    <property type="protein sequence ID" value="GET93496.1"/>
    <property type="molecule type" value="Genomic_DNA"/>
</dbReference>
<evidence type="ECO:0000313" key="12">
    <source>
        <dbReference type="Proteomes" id="UP000419144"/>
    </source>
</evidence>
<evidence type="ECO:0000256" key="9">
    <source>
        <dbReference type="SAM" id="Coils"/>
    </source>
</evidence>
<keyword evidence="6 10" id="KW-1133">Transmembrane helix</keyword>